<comment type="subcellular location">
    <subcellularLocation>
        <location evidence="2">Cell membrane</location>
        <topology evidence="2">Lipid-anchor</topology>
    </subcellularLocation>
</comment>
<dbReference type="GO" id="GO:0005886">
    <property type="term" value="C:plasma membrane"/>
    <property type="evidence" value="ECO:0007669"/>
    <property type="project" value="UniProtKB-SubCell"/>
</dbReference>
<dbReference type="SUPFAM" id="SSF56954">
    <property type="entry name" value="Outer membrane efflux proteins (OEP)"/>
    <property type="match status" value="1"/>
</dbReference>
<dbReference type="GO" id="GO:0015562">
    <property type="term" value="F:efflux transmembrane transporter activity"/>
    <property type="evidence" value="ECO:0007669"/>
    <property type="project" value="InterPro"/>
</dbReference>
<organism evidence="5 6">
    <name type="scientific">Sphingobium yanoikuyae</name>
    <name type="common">Sphingomonas yanoikuyae</name>
    <dbReference type="NCBI Taxonomy" id="13690"/>
    <lineage>
        <taxon>Bacteria</taxon>
        <taxon>Pseudomonadati</taxon>
        <taxon>Pseudomonadota</taxon>
        <taxon>Alphaproteobacteria</taxon>
        <taxon>Sphingomonadales</taxon>
        <taxon>Sphingomonadaceae</taxon>
        <taxon>Sphingobium</taxon>
    </lineage>
</organism>
<keyword evidence="2" id="KW-0812">Transmembrane</keyword>
<evidence type="ECO:0000313" key="6">
    <source>
        <dbReference type="Proteomes" id="UP000280708"/>
    </source>
</evidence>
<evidence type="ECO:0000256" key="4">
    <source>
        <dbReference type="SAM" id="MobiDB-lite"/>
    </source>
</evidence>
<sequence>MRQTMRPQFALIPVLLLSACATPRMVRYDEPVPTLPSNWSEPLPAAAGVADVTDLKTWWRGFKDPLLDRLVDQALVNNLDLKVAAQRLIVARAERDALSGTLKPRIGISANSLQQQTSRRVEWPRGIGFTDTQSVQLEASWEIDLFGRLRQSVEAADAELGVAEEDRRSVLLSLLAEIATNYVELRSAQERLDIAERNVDRLKATFDTLTRLQRAGLASGSSVAQARAEWQSALAQLPLWRGRIARHSHAIGVLTGGFPGDLGQEFERTPHILPSAPALPVSVPSQVLRDRPDVRGAERRIAAATARQNVAVADLFPRFRIPLTLGTAASGFGSLFSAASTIWSVAATGSQTLFDDGQRKARIRAAEAITATQRLQYEQTVRVAFRDVEDALTGIETEATRREALGAATADSQTALDRALRERRAGTLDYLDLLIAQRALFAAQDSLAQSKAAQAVNLIALAKALGGGWQTVFEQERSDTVPEAQLPIASPSQRSPPVR</sequence>
<feature type="coiled-coil region" evidence="3">
    <location>
        <begin position="185"/>
        <end position="212"/>
    </location>
</feature>
<feature type="region of interest" description="Disordered" evidence="4">
    <location>
        <begin position="479"/>
        <end position="499"/>
    </location>
</feature>
<dbReference type="Proteomes" id="UP000280708">
    <property type="component" value="Plasmid pF1"/>
</dbReference>
<dbReference type="InterPro" id="IPR003423">
    <property type="entry name" value="OMP_efflux"/>
</dbReference>
<name>A0A3G2ULR4_SPHYA</name>
<dbReference type="Gene3D" id="2.20.200.10">
    <property type="entry name" value="Outer membrane efflux proteins (OEP)"/>
    <property type="match status" value="1"/>
</dbReference>
<dbReference type="EMBL" id="CP033227">
    <property type="protein sequence ID" value="AYO75544.1"/>
    <property type="molecule type" value="Genomic_DNA"/>
</dbReference>
<dbReference type="Pfam" id="PF02321">
    <property type="entry name" value="OEP"/>
    <property type="match status" value="2"/>
</dbReference>
<dbReference type="PANTHER" id="PTHR30203">
    <property type="entry name" value="OUTER MEMBRANE CATION EFFLUX PROTEIN"/>
    <property type="match status" value="1"/>
</dbReference>
<dbReference type="InterPro" id="IPR010131">
    <property type="entry name" value="MdtP/NodT-like"/>
</dbReference>
<reference evidence="5 6" key="1">
    <citation type="submission" date="2018-10" db="EMBL/GenBank/DDBJ databases">
        <title>Characterization and genome analysis of a novel bacterium Sphingobium yanoikuyae SJTF8 capable of degrading PAHs.</title>
        <authorList>
            <person name="Yin C."/>
            <person name="Xiong W."/>
            <person name="Liang R."/>
        </authorList>
    </citation>
    <scope>NUCLEOTIDE SEQUENCE [LARGE SCALE GENOMIC DNA]</scope>
    <source>
        <strain evidence="5 6">SJTF8</strain>
        <plasmid evidence="6">pf1</plasmid>
    </source>
</reference>
<evidence type="ECO:0000256" key="3">
    <source>
        <dbReference type="SAM" id="Coils"/>
    </source>
</evidence>
<dbReference type="PROSITE" id="PS51257">
    <property type="entry name" value="PROKAR_LIPOPROTEIN"/>
    <property type="match status" value="1"/>
</dbReference>
<proteinExistence type="inferred from homology"/>
<feature type="compositionally biased region" description="Polar residues" evidence="4">
    <location>
        <begin position="490"/>
        <end position="499"/>
    </location>
</feature>
<evidence type="ECO:0000256" key="1">
    <source>
        <dbReference type="ARBA" id="ARBA00007613"/>
    </source>
</evidence>
<keyword evidence="3" id="KW-0175">Coiled coil</keyword>
<keyword evidence="2" id="KW-0564">Palmitate</keyword>
<dbReference type="PANTHER" id="PTHR30203:SF25">
    <property type="entry name" value="OUTER MEMBRANE PROTEIN-RELATED"/>
    <property type="match status" value="1"/>
</dbReference>
<keyword evidence="5" id="KW-0614">Plasmid</keyword>
<accession>A0A3G2ULR4</accession>
<dbReference type="Gene3D" id="1.20.1600.10">
    <property type="entry name" value="Outer membrane efflux proteins (OEP)"/>
    <property type="match status" value="1"/>
</dbReference>
<evidence type="ECO:0000256" key="2">
    <source>
        <dbReference type="RuleBase" id="RU362097"/>
    </source>
</evidence>
<keyword evidence="2" id="KW-0472">Membrane</keyword>
<evidence type="ECO:0000313" key="5">
    <source>
        <dbReference type="EMBL" id="AYO75544.1"/>
    </source>
</evidence>
<protein>
    <submittedName>
        <fullName evidence="5">Efflux transporter outer membrane subunit</fullName>
    </submittedName>
</protein>
<dbReference type="AlphaFoldDB" id="A0A3G2ULR4"/>
<keyword evidence="2" id="KW-1134">Transmembrane beta strand</keyword>
<dbReference type="NCBIfam" id="TIGR01845">
    <property type="entry name" value="outer_NodT"/>
    <property type="match status" value="1"/>
</dbReference>
<geneLocation type="plasmid" evidence="6">
    <name>pf1</name>
</geneLocation>
<comment type="similarity">
    <text evidence="1 2">Belongs to the outer membrane factor (OMF) (TC 1.B.17) family.</text>
</comment>
<keyword evidence="2" id="KW-0449">Lipoprotein</keyword>
<gene>
    <name evidence="5" type="ORF">EBF16_00625</name>
</gene>